<proteinExistence type="predicted"/>
<gene>
    <name evidence="2" type="ORF">FPB0191_01878</name>
</gene>
<dbReference type="PANTHER" id="PTHR34989:SF1">
    <property type="entry name" value="PROTEIN HDED"/>
    <property type="match status" value="1"/>
</dbReference>
<keyword evidence="1" id="KW-0812">Transmembrane</keyword>
<feature type="transmembrane region" description="Helical" evidence="1">
    <location>
        <begin position="158"/>
        <end position="182"/>
    </location>
</feature>
<sequence length="187" mass="20814">MTRSTQNLTNISLQFKSNWGWFIAIGILLIIFGIFALTYQFFATVFSIYFIGFLLVIAGLALSVHSFRIKGFGQTTLWAIMGVLYIIAGIATFIQPILASTAITLVIAFLFTANGVIQIIGAFTNRHLPYWGWWLFSGIMTLLLGVIILFGWPGNSLWILGMFLGIDLIFQGWTYVVLGIGLKTSQN</sequence>
<dbReference type="Proteomes" id="UP000030901">
    <property type="component" value="Chromosome"/>
</dbReference>
<dbReference type="KEGG" id="fpp:FPB0191_01878"/>
<name>A0A0A7S4C0_FRIPE</name>
<feature type="transmembrane region" description="Helical" evidence="1">
    <location>
        <begin position="130"/>
        <end position="152"/>
    </location>
</feature>
<dbReference type="InterPro" id="IPR005325">
    <property type="entry name" value="DUF308_memb"/>
</dbReference>
<reference evidence="2 3" key="1">
    <citation type="journal article" date="2014" name="Appl. Environ. Microbiol.">
        <title>Gut symbionts from distinct hosts exhibit genotoxic activity via divergent colibactin biosynthetic pathways.</title>
        <authorList>
            <person name="Engel P."/>
            <person name="Vizcaino M.I."/>
            <person name="Crawford J.M."/>
        </authorList>
    </citation>
    <scope>NUCLEOTIDE SEQUENCE [LARGE SCALE GENOMIC DNA]</scope>
    <source>
        <strain evidence="2 3">PEB0191</strain>
    </source>
</reference>
<feature type="transmembrane region" description="Helical" evidence="1">
    <location>
        <begin position="21"/>
        <end position="42"/>
    </location>
</feature>
<accession>A0A0A7S4C0</accession>
<feature type="transmembrane region" description="Helical" evidence="1">
    <location>
        <begin position="77"/>
        <end position="97"/>
    </location>
</feature>
<evidence type="ECO:0000256" key="1">
    <source>
        <dbReference type="SAM" id="Phobius"/>
    </source>
</evidence>
<organism evidence="2 3">
    <name type="scientific">Frischella perrara</name>
    <dbReference type="NCBI Taxonomy" id="1267021"/>
    <lineage>
        <taxon>Bacteria</taxon>
        <taxon>Pseudomonadati</taxon>
        <taxon>Pseudomonadota</taxon>
        <taxon>Gammaproteobacteria</taxon>
        <taxon>Orbales</taxon>
        <taxon>Orbaceae</taxon>
        <taxon>Frischella</taxon>
    </lineage>
</organism>
<dbReference type="HOGENOM" id="CLU_091585_2_0_6"/>
<evidence type="ECO:0008006" key="4">
    <source>
        <dbReference type="Google" id="ProtNLM"/>
    </source>
</evidence>
<feature type="transmembrane region" description="Helical" evidence="1">
    <location>
        <begin position="103"/>
        <end position="123"/>
    </location>
</feature>
<evidence type="ECO:0000313" key="3">
    <source>
        <dbReference type="Proteomes" id="UP000030901"/>
    </source>
</evidence>
<evidence type="ECO:0000313" key="2">
    <source>
        <dbReference type="EMBL" id="AJA45692.1"/>
    </source>
</evidence>
<feature type="transmembrane region" description="Helical" evidence="1">
    <location>
        <begin position="48"/>
        <end position="65"/>
    </location>
</feature>
<dbReference type="OrthoDB" id="9815400at2"/>
<dbReference type="AlphaFoldDB" id="A0A0A7S4C0"/>
<dbReference type="Pfam" id="PF03729">
    <property type="entry name" value="DUF308"/>
    <property type="match status" value="1"/>
</dbReference>
<protein>
    <recommendedName>
        <fullName evidence="4">HdeD family acid-resistance protein</fullName>
    </recommendedName>
</protein>
<dbReference type="RefSeq" id="WP_039105570.1">
    <property type="nucleotide sequence ID" value="NZ_CAMKYU010000008.1"/>
</dbReference>
<dbReference type="PANTHER" id="PTHR34989">
    <property type="entry name" value="PROTEIN HDED"/>
    <property type="match status" value="1"/>
</dbReference>
<keyword evidence="1" id="KW-1133">Transmembrane helix</keyword>
<keyword evidence="1" id="KW-0472">Membrane</keyword>
<dbReference type="InterPro" id="IPR052712">
    <property type="entry name" value="Acid_resist_chaperone_HdeD"/>
</dbReference>
<dbReference type="GO" id="GO:0005886">
    <property type="term" value="C:plasma membrane"/>
    <property type="evidence" value="ECO:0007669"/>
    <property type="project" value="TreeGrafter"/>
</dbReference>
<dbReference type="EMBL" id="CP009056">
    <property type="protein sequence ID" value="AJA45692.1"/>
    <property type="molecule type" value="Genomic_DNA"/>
</dbReference>
<keyword evidence="3" id="KW-1185">Reference proteome</keyword>